<accession>A0A552L0W3</accession>
<keyword evidence="1" id="KW-0472">Membrane</keyword>
<evidence type="ECO:0000313" key="3">
    <source>
        <dbReference type="Proteomes" id="UP000315868"/>
    </source>
</evidence>
<protein>
    <submittedName>
        <fullName evidence="2">Uncharacterized protein</fullName>
    </submittedName>
</protein>
<proteinExistence type="predicted"/>
<reference evidence="2 3" key="1">
    <citation type="submission" date="2019-01" db="EMBL/GenBank/DDBJ databases">
        <title>Coherence of Microcystis species and biogeography revealed through population genomics.</title>
        <authorList>
            <person name="Perez-Carrascal O.M."/>
            <person name="Terrat Y."/>
            <person name="Giani A."/>
            <person name="Fortin N."/>
            <person name="Tromas N."/>
            <person name="Shapiro B.J."/>
        </authorList>
    </citation>
    <scope>NUCLEOTIDE SEQUENCE [LARGE SCALE GENOMIC DNA]</scope>
    <source>
        <strain evidence="2">Mf_QC_C_20070823_S10D</strain>
    </source>
</reference>
<sequence>MFYSPFNFVRIASKNQTAMIFIASGLISSIALSLILPEEKLAMALPAPAALIGAGLTQWSATKEDKG</sequence>
<comment type="caution">
    <text evidence="2">The sequence shown here is derived from an EMBL/GenBank/DDBJ whole genome shotgun (WGS) entry which is preliminary data.</text>
</comment>
<gene>
    <name evidence="2" type="ORF">EWV45_06735</name>
</gene>
<evidence type="ECO:0000313" key="2">
    <source>
        <dbReference type="EMBL" id="TRV13861.1"/>
    </source>
</evidence>
<dbReference type="EMBL" id="SFAM01000054">
    <property type="protein sequence ID" value="TRV13861.1"/>
    <property type="molecule type" value="Genomic_DNA"/>
</dbReference>
<evidence type="ECO:0000256" key="1">
    <source>
        <dbReference type="SAM" id="Phobius"/>
    </source>
</evidence>
<name>A0A552L0W3_9CHRO</name>
<keyword evidence="1" id="KW-1133">Transmembrane helix</keyword>
<feature type="transmembrane region" description="Helical" evidence="1">
    <location>
        <begin position="18"/>
        <end position="36"/>
    </location>
</feature>
<dbReference type="Proteomes" id="UP000315868">
    <property type="component" value="Unassembled WGS sequence"/>
</dbReference>
<dbReference type="AlphaFoldDB" id="A0A552L0W3"/>
<keyword evidence="1" id="KW-0812">Transmembrane</keyword>
<organism evidence="2 3">
    <name type="scientific">Microcystis flos-aquae Mf_QC_C_20070823_S10D</name>
    <dbReference type="NCBI Taxonomy" id="2486236"/>
    <lineage>
        <taxon>Bacteria</taxon>
        <taxon>Bacillati</taxon>
        <taxon>Cyanobacteriota</taxon>
        <taxon>Cyanophyceae</taxon>
        <taxon>Oscillatoriophycideae</taxon>
        <taxon>Chroococcales</taxon>
        <taxon>Microcystaceae</taxon>
        <taxon>Microcystis</taxon>
    </lineage>
</organism>